<name>A0A9Q0MAX2_BLOTA</name>
<dbReference type="AlphaFoldDB" id="A0A9Q0MAX2"/>
<feature type="transmembrane region" description="Helical" evidence="1">
    <location>
        <begin position="30"/>
        <end position="52"/>
    </location>
</feature>
<accession>A0A9Q0MAX2</accession>
<feature type="transmembrane region" description="Helical" evidence="1">
    <location>
        <begin position="72"/>
        <end position="90"/>
    </location>
</feature>
<evidence type="ECO:0000256" key="1">
    <source>
        <dbReference type="SAM" id="Phobius"/>
    </source>
</evidence>
<reference evidence="2" key="1">
    <citation type="submission" date="2022-12" db="EMBL/GenBank/DDBJ databases">
        <title>Genome assemblies of Blomia tropicalis.</title>
        <authorList>
            <person name="Cui Y."/>
        </authorList>
    </citation>
    <scope>NUCLEOTIDE SEQUENCE</scope>
    <source>
        <tissue evidence="2">Adult mites</tissue>
    </source>
</reference>
<dbReference type="Proteomes" id="UP001142055">
    <property type="component" value="Chromosome 1"/>
</dbReference>
<keyword evidence="1" id="KW-0472">Membrane</keyword>
<sequence length="145" mass="17873">ESIITRCSEYRFIRTKPIQKVRIGLLRIMFYLYLLIAIIRFLFSGYCLAKLIFMNYFDYDVLMGIGIKIKLYARDTAFAVAPFPIFVWYFDYEVNVRKYNYVWRIVHDLMELFNDNVQFYIYCRNGYCTNWRFYLFHMVIRNSKR</sequence>
<feature type="non-terminal residue" evidence="2">
    <location>
        <position position="145"/>
    </location>
</feature>
<comment type="caution">
    <text evidence="2">The sequence shown here is derived from an EMBL/GenBank/DDBJ whole genome shotgun (WGS) entry which is preliminary data.</text>
</comment>
<evidence type="ECO:0000313" key="3">
    <source>
        <dbReference type="Proteomes" id="UP001142055"/>
    </source>
</evidence>
<evidence type="ECO:0000313" key="2">
    <source>
        <dbReference type="EMBL" id="KAJ6221893.1"/>
    </source>
</evidence>
<dbReference type="EMBL" id="JAPWDV010000001">
    <property type="protein sequence ID" value="KAJ6221893.1"/>
    <property type="molecule type" value="Genomic_DNA"/>
</dbReference>
<keyword evidence="3" id="KW-1185">Reference proteome</keyword>
<gene>
    <name evidence="2" type="ORF">RDWZM_000438</name>
</gene>
<keyword evidence="1" id="KW-1133">Transmembrane helix</keyword>
<organism evidence="2 3">
    <name type="scientific">Blomia tropicalis</name>
    <name type="common">Mite</name>
    <dbReference type="NCBI Taxonomy" id="40697"/>
    <lineage>
        <taxon>Eukaryota</taxon>
        <taxon>Metazoa</taxon>
        <taxon>Ecdysozoa</taxon>
        <taxon>Arthropoda</taxon>
        <taxon>Chelicerata</taxon>
        <taxon>Arachnida</taxon>
        <taxon>Acari</taxon>
        <taxon>Acariformes</taxon>
        <taxon>Sarcoptiformes</taxon>
        <taxon>Astigmata</taxon>
        <taxon>Glycyphagoidea</taxon>
        <taxon>Echimyopodidae</taxon>
        <taxon>Blomia</taxon>
    </lineage>
</organism>
<keyword evidence="1" id="KW-0812">Transmembrane</keyword>
<proteinExistence type="predicted"/>
<protein>
    <submittedName>
        <fullName evidence="2">Uncharacterized protein</fullName>
    </submittedName>
</protein>